<feature type="compositionally biased region" description="Polar residues" evidence="11">
    <location>
        <begin position="204"/>
        <end position="214"/>
    </location>
</feature>
<sequence>MTEQCIHLLDYFNRSLTEEEVLAFEHHLEECPSCCAELEELNLLTEDLPYLAEEIEVPDGLKAKVFAAIDEQPSTVAYDSSTVSNQVEGLHQPKAAAEPRKRKGFLVPVLAAALFASLMTNAYLATLDQSAPTEVAESDLQLIGKALLEPQPGAENATALAMMIQDKNETVLLVDASNLPKLKDNELYQVWVIDKETPRPAGSFKTNTEGSGSVTHPMDQLKGDWDTVAITIETEPDLPAPKGNLVLAGSI</sequence>
<dbReference type="InterPro" id="IPR018764">
    <property type="entry name" value="RskA_C"/>
</dbReference>
<evidence type="ECO:0000256" key="1">
    <source>
        <dbReference type="ARBA" id="ARBA00004167"/>
    </source>
</evidence>
<feature type="transmembrane region" description="Helical" evidence="12">
    <location>
        <begin position="104"/>
        <end position="124"/>
    </location>
</feature>
<dbReference type="InterPro" id="IPR051474">
    <property type="entry name" value="Anti-sigma-K/W_factor"/>
</dbReference>
<evidence type="ECO:0000256" key="9">
    <source>
        <dbReference type="ARBA" id="ARBA00029829"/>
    </source>
</evidence>
<keyword evidence="4 12" id="KW-0812">Transmembrane</keyword>
<dbReference type="PANTHER" id="PTHR37461:SF1">
    <property type="entry name" value="ANTI-SIGMA-K FACTOR RSKA"/>
    <property type="match status" value="1"/>
</dbReference>
<feature type="region of interest" description="Disordered" evidence="11">
    <location>
        <begin position="201"/>
        <end position="220"/>
    </location>
</feature>
<evidence type="ECO:0000256" key="12">
    <source>
        <dbReference type="SAM" id="Phobius"/>
    </source>
</evidence>
<keyword evidence="16" id="KW-1185">Reference proteome</keyword>
<evidence type="ECO:0000256" key="5">
    <source>
        <dbReference type="ARBA" id="ARBA00022989"/>
    </source>
</evidence>
<proteinExistence type="inferred from homology"/>
<keyword evidence="6 12" id="KW-0472">Membrane</keyword>
<reference evidence="15 16" key="1">
    <citation type="submission" date="2020-08" db="EMBL/GenBank/DDBJ databases">
        <title>A Genomic Blueprint of the Chicken Gut Microbiome.</title>
        <authorList>
            <person name="Gilroy R."/>
            <person name="Ravi A."/>
            <person name="Getino M."/>
            <person name="Pursley I."/>
            <person name="Horton D.L."/>
            <person name="Alikhan N.-F."/>
            <person name="Baker D."/>
            <person name="Gharbi K."/>
            <person name="Hall N."/>
            <person name="Watson M."/>
            <person name="Adriaenssens E.M."/>
            <person name="Foster-Nyarko E."/>
            <person name="Jarju S."/>
            <person name="Secka A."/>
            <person name="Antonio M."/>
            <person name="Oren A."/>
            <person name="Chaudhuri R."/>
            <person name="La Ragione R.M."/>
            <person name="Hildebrand F."/>
            <person name="Pallen M.J."/>
        </authorList>
    </citation>
    <scope>NUCLEOTIDE SEQUENCE [LARGE SCALE GENOMIC DNA]</scope>
    <source>
        <strain evidence="15 16">Sa3CUA8</strain>
    </source>
</reference>
<dbReference type="RefSeq" id="WP_191689236.1">
    <property type="nucleotide sequence ID" value="NZ_JACSQY010000004.1"/>
</dbReference>
<dbReference type="PANTHER" id="PTHR37461">
    <property type="entry name" value="ANTI-SIGMA-K FACTOR RSKA"/>
    <property type="match status" value="1"/>
</dbReference>
<feature type="domain" description="Putative zinc-finger" evidence="14">
    <location>
        <begin position="8"/>
        <end position="34"/>
    </location>
</feature>
<dbReference type="InterPro" id="IPR041916">
    <property type="entry name" value="Anti_sigma_zinc_sf"/>
</dbReference>
<evidence type="ECO:0000313" key="15">
    <source>
        <dbReference type="EMBL" id="MBD7908081.1"/>
    </source>
</evidence>
<evidence type="ECO:0000256" key="10">
    <source>
        <dbReference type="ARBA" id="ARBA00030803"/>
    </source>
</evidence>
<name>A0ABR8PIS2_9BACL</name>
<dbReference type="Gene3D" id="1.10.10.1320">
    <property type="entry name" value="Anti-sigma factor, zinc-finger domain"/>
    <property type="match status" value="1"/>
</dbReference>
<comment type="similarity">
    <text evidence="7">Belongs to the zinc-associated anti-sigma factor (ZAS) superfamily. Anti-sigma-W factor family.</text>
</comment>
<evidence type="ECO:0000256" key="7">
    <source>
        <dbReference type="ARBA" id="ARBA00024353"/>
    </source>
</evidence>
<feature type="domain" description="Anti-sigma K factor RskA C-terminal" evidence="13">
    <location>
        <begin position="110"/>
        <end position="241"/>
    </location>
</feature>
<evidence type="ECO:0000256" key="6">
    <source>
        <dbReference type="ARBA" id="ARBA00023136"/>
    </source>
</evidence>
<dbReference type="InterPro" id="IPR027383">
    <property type="entry name" value="Znf_put"/>
</dbReference>
<evidence type="ECO:0000256" key="3">
    <source>
        <dbReference type="ARBA" id="ARBA00022475"/>
    </source>
</evidence>
<evidence type="ECO:0000259" key="14">
    <source>
        <dbReference type="Pfam" id="PF13490"/>
    </source>
</evidence>
<evidence type="ECO:0000256" key="4">
    <source>
        <dbReference type="ARBA" id="ARBA00022692"/>
    </source>
</evidence>
<comment type="caution">
    <text evidence="15">The sequence shown here is derived from an EMBL/GenBank/DDBJ whole genome shotgun (WGS) entry which is preliminary data.</text>
</comment>
<keyword evidence="3" id="KW-1003">Cell membrane</keyword>
<dbReference type="Pfam" id="PF13490">
    <property type="entry name" value="zf-HC2"/>
    <property type="match status" value="1"/>
</dbReference>
<evidence type="ECO:0000313" key="16">
    <source>
        <dbReference type="Proteomes" id="UP000659496"/>
    </source>
</evidence>
<gene>
    <name evidence="15" type="ORF">H9659_07060</name>
</gene>
<evidence type="ECO:0000256" key="8">
    <source>
        <dbReference type="ARBA" id="ARBA00024438"/>
    </source>
</evidence>
<dbReference type="Pfam" id="PF10099">
    <property type="entry name" value="RskA_C"/>
    <property type="match status" value="1"/>
</dbReference>
<dbReference type="EMBL" id="JACSQY010000004">
    <property type="protein sequence ID" value="MBD7908081.1"/>
    <property type="molecule type" value="Genomic_DNA"/>
</dbReference>
<protein>
    <recommendedName>
        <fullName evidence="8">Anti-sigma-W factor RsiW</fullName>
    </recommendedName>
    <alternativeName>
        <fullName evidence="10">Regulator of SigK</fullName>
    </alternativeName>
    <alternativeName>
        <fullName evidence="9">Sigma-K anti-sigma factor RskA</fullName>
    </alternativeName>
</protein>
<dbReference type="Proteomes" id="UP000659496">
    <property type="component" value="Unassembled WGS sequence"/>
</dbReference>
<evidence type="ECO:0000256" key="11">
    <source>
        <dbReference type="SAM" id="MobiDB-lite"/>
    </source>
</evidence>
<keyword evidence="5 12" id="KW-1133">Transmembrane helix</keyword>
<organism evidence="15 16">
    <name type="scientific">Sporosarcina gallistercoris</name>
    <dbReference type="NCBI Taxonomy" id="2762245"/>
    <lineage>
        <taxon>Bacteria</taxon>
        <taxon>Bacillati</taxon>
        <taxon>Bacillota</taxon>
        <taxon>Bacilli</taxon>
        <taxon>Bacillales</taxon>
        <taxon>Caryophanaceae</taxon>
        <taxon>Sporosarcina</taxon>
    </lineage>
</organism>
<comment type="subcellular location">
    <subcellularLocation>
        <location evidence="2">Cell membrane</location>
    </subcellularLocation>
    <subcellularLocation>
        <location evidence="1">Membrane</location>
        <topology evidence="1">Single-pass membrane protein</topology>
    </subcellularLocation>
</comment>
<evidence type="ECO:0000259" key="13">
    <source>
        <dbReference type="Pfam" id="PF10099"/>
    </source>
</evidence>
<evidence type="ECO:0000256" key="2">
    <source>
        <dbReference type="ARBA" id="ARBA00004236"/>
    </source>
</evidence>
<accession>A0ABR8PIS2</accession>